<name>W7K170_PLAFO</name>
<accession>W7K170</accession>
<keyword evidence="3" id="KW-1185">Reference proteome</keyword>
<dbReference type="Proteomes" id="UP000030673">
    <property type="component" value="Unassembled WGS sequence"/>
</dbReference>
<dbReference type="AlphaFoldDB" id="W7K170"/>
<feature type="transmembrane region" description="Helical" evidence="1">
    <location>
        <begin position="141"/>
        <end position="166"/>
    </location>
</feature>
<evidence type="ECO:0000313" key="3">
    <source>
        <dbReference type="Proteomes" id="UP000030673"/>
    </source>
</evidence>
<evidence type="ECO:0000313" key="2">
    <source>
        <dbReference type="EMBL" id="EWC91038.1"/>
    </source>
</evidence>
<gene>
    <name evidence="2" type="ORF">PFNF54_00152</name>
</gene>
<feature type="transmembrane region" description="Helical" evidence="1">
    <location>
        <begin position="7"/>
        <end position="35"/>
    </location>
</feature>
<evidence type="ECO:0000256" key="1">
    <source>
        <dbReference type="SAM" id="Phobius"/>
    </source>
</evidence>
<feature type="transmembrane region" description="Helical" evidence="1">
    <location>
        <begin position="98"/>
        <end position="121"/>
    </location>
</feature>
<reference evidence="2 3" key="1">
    <citation type="submission" date="2013-02" db="EMBL/GenBank/DDBJ databases">
        <title>The Genome Sequence of Plasmodium falciparum NF54.</title>
        <authorList>
            <consortium name="The Broad Institute Genome Sequencing Platform"/>
            <consortium name="The Broad Institute Genome Sequencing Center for Infectious Disease"/>
            <person name="Neafsey D."/>
            <person name="Cheeseman I."/>
            <person name="Volkman S."/>
            <person name="Adams J."/>
            <person name="Walker B."/>
            <person name="Young S.K."/>
            <person name="Zeng Q."/>
            <person name="Gargeya S."/>
            <person name="Fitzgerald M."/>
            <person name="Haas B."/>
            <person name="Abouelleil A."/>
            <person name="Alvarado L."/>
            <person name="Arachchi H.M."/>
            <person name="Berlin A.M."/>
            <person name="Chapman S.B."/>
            <person name="Dewar J."/>
            <person name="Goldberg J."/>
            <person name="Griggs A."/>
            <person name="Gujja S."/>
            <person name="Hansen M."/>
            <person name="Howarth C."/>
            <person name="Imamovic A."/>
            <person name="Larimer J."/>
            <person name="McCowan C."/>
            <person name="Murphy C."/>
            <person name="Neiman D."/>
            <person name="Pearson M."/>
            <person name="Priest M."/>
            <person name="Roberts A."/>
            <person name="Saif S."/>
            <person name="Shea T."/>
            <person name="Sisk P."/>
            <person name="Sykes S."/>
            <person name="Wortman J."/>
            <person name="Nusbaum C."/>
            <person name="Birren B."/>
        </authorList>
    </citation>
    <scope>NUCLEOTIDE SEQUENCE [LARGE SCALE GENOMIC DNA]</scope>
    <source>
        <strain evidence="2 3">NF54</strain>
    </source>
</reference>
<keyword evidence="1" id="KW-1133">Transmembrane helix</keyword>
<protein>
    <submittedName>
        <fullName evidence="2">Uncharacterized protein</fullName>
    </submittedName>
</protein>
<organism evidence="2 3">
    <name type="scientific">Plasmodium falciparum (isolate NF54)</name>
    <dbReference type="NCBI Taxonomy" id="5843"/>
    <lineage>
        <taxon>Eukaryota</taxon>
        <taxon>Sar</taxon>
        <taxon>Alveolata</taxon>
        <taxon>Apicomplexa</taxon>
        <taxon>Aconoidasida</taxon>
        <taxon>Haemosporida</taxon>
        <taxon>Plasmodiidae</taxon>
        <taxon>Plasmodium</taxon>
        <taxon>Plasmodium (Laverania)</taxon>
    </lineage>
</organism>
<dbReference type="EMBL" id="KE123719">
    <property type="protein sequence ID" value="EWC91038.1"/>
    <property type="molecule type" value="Genomic_DNA"/>
</dbReference>
<sequence>MSYVALICTIITNITHLLLLCSLMSLLLYFLAQLLPSSYLITTKSMSNVTPRCTIMSNITHLLLLSSHISSLLYFLGQLLSSSYPTTTNFMSSLALRCTIMSNITHLLLLLCHYSSLWYLYVHLLTSHHSTTTHVVSILYYYLSFHALSCTIMSNLCSLLLLLPYYNIIYYYRMPIYLRLRLQHITLFYHLVFNLNSGVALRFKVQRTPIITIFWSPKFWPRFSTKRRLYYSHTKLYRQHSNIPFSPCTFVAQLTCTSKHSITILLHTHFSHQNINSGSPTMWKNGVLLPTYPTFVVLKISPFSTIFIGGGIALSANFPSKIWSIFSLNCHNYFIQKLILLHLSAKDSYYYDFLVIQILALIFDQNISLLF</sequence>
<keyword evidence="1" id="KW-0472">Membrane</keyword>
<feature type="transmembrane region" description="Helical" evidence="1">
    <location>
        <begin position="55"/>
        <end position="77"/>
    </location>
</feature>
<keyword evidence="1" id="KW-0812">Transmembrane</keyword>
<proteinExistence type="predicted"/>